<feature type="region of interest" description="Disordered" evidence="1">
    <location>
        <begin position="921"/>
        <end position="940"/>
    </location>
</feature>
<organism evidence="2 3">
    <name type="scientific">Blattamonas nauphoetae</name>
    <dbReference type="NCBI Taxonomy" id="2049346"/>
    <lineage>
        <taxon>Eukaryota</taxon>
        <taxon>Metamonada</taxon>
        <taxon>Preaxostyla</taxon>
        <taxon>Oxymonadida</taxon>
        <taxon>Blattamonas</taxon>
    </lineage>
</organism>
<comment type="caution">
    <text evidence="2">The sequence shown here is derived from an EMBL/GenBank/DDBJ whole genome shotgun (WGS) entry which is preliminary data.</text>
</comment>
<keyword evidence="3" id="KW-1185">Reference proteome</keyword>
<reference evidence="2 3" key="1">
    <citation type="journal article" date="2022" name="bioRxiv">
        <title>Genomics of Preaxostyla Flagellates Illuminates Evolutionary Transitions and the Path Towards Mitochondrial Loss.</title>
        <authorList>
            <person name="Novak L.V.F."/>
            <person name="Treitli S.C."/>
            <person name="Pyrih J."/>
            <person name="Halakuc P."/>
            <person name="Pipaliya S.V."/>
            <person name="Vacek V."/>
            <person name="Brzon O."/>
            <person name="Soukal P."/>
            <person name="Eme L."/>
            <person name="Dacks J.B."/>
            <person name="Karnkowska A."/>
            <person name="Elias M."/>
            <person name="Hampl V."/>
        </authorList>
    </citation>
    <scope>NUCLEOTIDE SEQUENCE [LARGE SCALE GENOMIC DNA]</scope>
    <source>
        <strain evidence="2">NAU3</strain>
        <tissue evidence="2">Gut</tissue>
    </source>
</reference>
<dbReference type="Proteomes" id="UP001281761">
    <property type="component" value="Unassembled WGS sequence"/>
</dbReference>
<feature type="region of interest" description="Disordered" evidence="1">
    <location>
        <begin position="1596"/>
        <end position="1617"/>
    </location>
</feature>
<sequence length="2079" mass="222176">MSSLIINLEGHSTTIVPSWTSVTAVQLDLNRTNERTNDDDSLNLPLFLMRNSTIAFSFFHFDCGGDGALVATITSSSLEVRFCHITSNVRSSPFAVEDVHHDSGTHIAILHCTHDSTTPSCLLPLVNVSHSSHTADRTHTNTDNDNSSTPFPPSLIVSGIGLALSNAHFGLGTGPLLGSLASETDPTAITPHVRTSLVTSTLRNVSSSRPEQEIPFCPSLSQSVVGSVVASCSNHLYGTSIHSLDVGGSLLSVNSSFISCRVDPTNENKPFSTRSELSAAYSKVSFKLCTFKGCSTTQNGGAIISLNQAIDLSIDLCSFDSCSARVGGALFYRVSTSSTNSFALTATCFRSCSATQDSGILHLLVPFQLTISECVFKNGESLHHSGGLYCRQWDPPATGSMIANTLFESCAQTLATSLYGGGAINFDDCPKIRLSSVQFDSCTSNSDLGHCIFFNEQTPTLNTDSIDHCFSYGAPGNVLIKNSTGGNHSSHISTTLTSTTIQSLTAQSSETTAVLTITLNQTVSGKILVLLSNSEGELQTGTFPNIERLITFDITSAKVASVTVPIGNTGRLQLPLSDYKIISASLAGHSLTFPTDPIDGPDPGQPTPFLNQLTCTLDESHTEAIVTLVGKHVDDGDYHVTLSEGKSFYISLHTDPTGVTTGVCSLGRIGDETEWPEESTWTVLSVTGPSSDPIEIGSLPLITIPIAARLSHVDVERTDTAESGKVTLSFSSVELEKSKEYTMMLIADELPAQELTRTLNTTSDGMIPAMEEVLFPLQSNQNQRAQQMKYGMTYKVTSLQATGRTNSVQVSSGMIEIQAQSVRLVTINADAKPTSIKLVVSGSGFVSNQMYTVEVSGVLTGGGTENPHTRTFVVVASSPTSASSYALPLSNTDSTSLQFGCTYTVKTILDGTDEGIIVGTKSFSTPDPPPPTPRLTSASCSLDDSHTEATAHFEGRDFENGQYLVTFADGSSDFVWFSTDSVGGSTGSKYLGVIGSVPKWIEGTTWNVTKVKSESTPTMTIDINHPVSFTIPTVARLSGIQVSELDDSTKGRVTLSFSSVELEKGKEYTLTLVGQDALGELQTRTFTTTSSGTIEAMNEVLYPFETNQDNRDKQLKFGVLYKVTSLKATGRSNSVRVGSLGAQMPVEPTRVTDLIGGSLNGSKTEISFELTGRRFLSDTYLVTMVRDSFPIYSTSVTVNSEFSLTVRFEAGFEETSNSLQFGETYRLDQISGGIDTVPIPQTLFLSVPTPPVITSFSTALYGSYLSFSVSVEGSELPQGETYVVSGVGFKPFQLLFSDDGISGESPELTTGQGTSFHFNTTYSVSSIQKEDNSDEHILFPNAQSFTTPPGPTLTSISCDLDVSDANFVVLSLSGSDLPNGEYTLKLEGTTQQPITLTVSIASGVGTKIVRVYQSGEMEYQKMYSVERMYTDAFDVLIASSATRVITPSPPARITHAKCLHSVPYNHETILTLTGSSLPNGMEATVEVTEIDPNGNRYGLPITLTPQIIEDSTSIVFPVSMHPSQPVFSFASRYEVTSLRITDTISVLNPEVRFDVPNGPVRVTGTTTEIPSPTTIVVRVEGSEFIYRKTYTLIVSGHPSDNPSSTRHERSFSVTADSPTSAASAPLSLSSSSNQNLKFFHTYTITGITYSGSPGLVDGDITFQTQANAHVSTDVFVSRGGSSDASECGSSDFPCCSVYVSWTAIHLKESAETSPVLRIEMEAELGGLLDIGQLELEIRGREEKRGRLIVESGLEWEEEGREGGIEVDGGRLGLFDLVLVLPSLSLPLSRQRAMFAVSGNGQFESASVRIVGSNGDRIGVGFVGWRSGEAKITSLEMDGVSFDDGVCVVNGTSVTKVLSLRMESCSIHSTTTTNSPLILFSSSSPSSSFSLSSTHILHSHRIQRTASSHSPLVSISTAQKATTLSNCVFAEGGCVDLTGSLSDSILSLSLTSPSSSSLTLLACLVIDCSPPTTTGKAALTITTTTALARIRLESCWVEETAESGSVFPFVDGVPTLPPTRRLVYSTLSSKIGVLIERDSTVPVVVRKGTGMSACRLLVQQKQRTQLASLSNTEMNESHQN</sequence>
<evidence type="ECO:0000313" key="3">
    <source>
        <dbReference type="Proteomes" id="UP001281761"/>
    </source>
</evidence>
<evidence type="ECO:0000256" key="1">
    <source>
        <dbReference type="SAM" id="MobiDB-lite"/>
    </source>
</evidence>
<protein>
    <submittedName>
        <fullName evidence="2">Uncharacterized protein</fullName>
    </submittedName>
</protein>
<dbReference type="EMBL" id="JARBJD010000027">
    <property type="protein sequence ID" value="KAK2959774.1"/>
    <property type="molecule type" value="Genomic_DNA"/>
</dbReference>
<evidence type="ECO:0000313" key="2">
    <source>
        <dbReference type="EMBL" id="KAK2959774.1"/>
    </source>
</evidence>
<name>A0ABQ9Y7W2_9EUKA</name>
<accession>A0ABQ9Y7W2</accession>
<gene>
    <name evidence="2" type="ORF">BLNAU_5263</name>
</gene>
<proteinExistence type="predicted"/>